<proteinExistence type="predicted"/>
<dbReference type="Gene3D" id="3.20.20.150">
    <property type="entry name" value="Divalent-metal-dependent TIM barrel enzymes"/>
    <property type="match status" value="1"/>
</dbReference>
<sequence length="271" mass="28877">MHERISAGETSFPGASLAELGDAWRTLAPSRISFVSPTLLDHDLAAVRKLIDAGGYRVETITHPFMPGQPLSHDEASWLAPRARLSRLIDIAQQIGARSIYLLSGGHGGLDWEDAAAAFCACIAPCATQARSAGIALAIEPASPLHADLHIAHSLRDTVQLAEMAGLDVCIDYFACWTEAGLRATIERAAARCAIVQVSDYAYGDRAYPCRAVPGDGAIPLRRLLEWTLAAGYDGAFDLELIGPRIDREGRVAAVARAAQVVGTMLHELGA</sequence>
<dbReference type="GO" id="GO:0016853">
    <property type="term" value="F:isomerase activity"/>
    <property type="evidence" value="ECO:0007669"/>
    <property type="project" value="UniProtKB-KW"/>
</dbReference>
<gene>
    <name evidence="2" type="ORF">G7Y85_04490</name>
</gene>
<evidence type="ECO:0000313" key="2">
    <source>
        <dbReference type="EMBL" id="NGY04012.1"/>
    </source>
</evidence>
<name>A0A6M2BMX6_9GAMM</name>
<accession>A0A6M2BMX6</accession>
<dbReference type="Proteomes" id="UP000472676">
    <property type="component" value="Unassembled WGS sequence"/>
</dbReference>
<evidence type="ECO:0000259" key="1">
    <source>
        <dbReference type="Pfam" id="PF01261"/>
    </source>
</evidence>
<dbReference type="InterPro" id="IPR036237">
    <property type="entry name" value="Xyl_isomerase-like_sf"/>
</dbReference>
<comment type="caution">
    <text evidence="2">The sequence shown here is derived from an EMBL/GenBank/DDBJ whole genome shotgun (WGS) entry which is preliminary data.</text>
</comment>
<dbReference type="AlphaFoldDB" id="A0A6M2BMX6"/>
<protein>
    <submittedName>
        <fullName evidence="2">Sugar phosphate isomerase/epimerase</fullName>
    </submittedName>
</protein>
<keyword evidence="2" id="KW-0413">Isomerase</keyword>
<dbReference type="PANTHER" id="PTHR12110:SF52">
    <property type="entry name" value="XYLOSE ISOMERASE"/>
    <property type="match status" value="1"/>
</dbReference>
<dbReference type="InterPro" id="IPR050312">
    <property type="entry name" value="IolE/XylAMocC-like"/>
</dbReference>
<dbReference type="InterPro" id="IPR013022">
    <property type="entry name" value="Xyl_isomerase-like_TIM-brl"/>
</dbReference>
<evidence type="ECO:0000313" key="3">
    <source>
        <dbReference type="Proteomes" id="UP000472676"/>
    </source>
</evidence>
<dbReference type="SUPFAM" id="SSF51658">
    <property type="entry name" value="Xylose isomerase-like"/>
    <property type="match status" value="1"/>
</dbReference>
<dbReference type="RefSeq" id="WP_166252437.1">
    <property type="nucleotide sequence ID" value="NZ_JAAMOW010000002.1"/>
</dbReference>
<dbReference type="EMBL" id="JAAMOW010000002">
    <property type="protein sequence ID" value="NGY04012.1"/>
    <property type="molecule type" value="Genomic_DNA"/>
</dbReference>
<organism evidence="2 3">
    <name type="scientific">Solimonas terrae</name>
    <dbReference type="NCBI Taxonomy" id="1396819"/>
    <lineage>
        <taxon>Bacteria</taxon>
        <taxon>Pseudomonadati</taxon>
        <taxon>Pseudomonadota</taxon>
        <taxon>Gammaproteobacteria</taxon>
        <taxon>Nevskiales</taxon>
        <taxon>Nevskiaceae</taxon>
        <taxon>Solimonas</taxon>
    </lineage>
</organism>
<keyword evidence="3" id="KW-1185">Reference proteome</keyword>
<dbReference type="Pfam" id="PF01261">
    <property type="entry name" value="AP_endonuc_2"/>
    <property type="match status" value="1"/>
</dbReference>
<feature type="domain" description="Xylose isomerase-like TIM barrel" evidence="1">
    <location>
        <begin position="35"/>
        <end position="252"/>
    </location>
</feature>
<reference evidence="2 3" key="1">
    <citation type="journal article" date="2014" name="Int. J. Syst. Evol. Microbiol.">
        <title>Solimonas terrae sp. nov., isolated from soil.</title>
        <authorList>
            <person name="Kim S.J."/>
            <person name="Moon J.Y."/>
            <person name="Weon H.Y."/>
            <person name="Ahn J.H."/>
            <person name="Chen W.M."/>
            <person name="Kwon S.W."/>
        </authorList>
    </citation>
    <scope>NUCLEOTIDE SEQUENCE [LARGE SCALE GENOMIC DNA]</scope>
    <source>
        <strain evidence="2 3">KIS83-12</strain>
    </source>
</reference>
<dbReference type="PANTHER" id="PTHR12110">
    <property type="entry name" value="HYDROXYPYRUVATE ISOMERASE"/>
    <property type="match status" value="1"/>
</dbReference>